<dbReference type="AlphaFoldDB" id="A0AAD6HZP2"/>
<feature type="compositionally biased region" description="Basic and acidic residues" evidence="1">
    <location>
        <begin position="685"/>
        <end position="698"/>
    </location>
</feature>
<feature type="region of interest" description="Disordered" evidence="1">
    <location>
        <begin position="785"/>
        <end position="808"/>
    </location>
</feature>
<feature type="compositionally biased region" description="Polar residues" evidence="1">
    <location>
        <begin position="529"/>
        <end position="538"/>
    </location>
</feature>
<feature type="compositionally biased region" description="Basic and acidic residues" evidence="1">
    <location>
        <begin position="659"/>
        <end position="669"/>
    </location>
</feature>
<evidence type="ECO:0000313" key="5">
    <source>
        <dbReference type="Proteomes" id="UP001219568"/>
    </source>
</evidence>
<dbReference type="PANTHER" id="PTHR42081">
    <property type="entry name" value="ZINC FINGER PROTEIN DHHC DOMAIN CONTAINING PROTEIN"/>
    <property type="match status" value="1"/>
</dbReference>
<reference evidence="4" key="2">
    <citation type="submission" date="2023-01" db="EMBL/GenBank/DDBJ databases">
        <authorList>
            <person name="Petersen C."/>
        </authorList>
    </citation>
    <scope>NUCLEOTIDE SEQUENCE</scope>
    <source>
        <strain evidence="4">IBT 15450</strain>
    </source>
</reference>
<keyword evidence="5" id="KW-1185">Reference proteome</keyword>
<dbReference type="Pfam" id="PF26118">
    <property type="entry name" value="DUF8035"/>
    <property type="match status" value="1"/>
</dbReference>
<dbReference type="InterPro" id="IPR058925">
    <property type="entry name" value="zf-C2H2_AcuF"/>
</dbReference>
<dbReference type="Pfam" id="PF26082">
    <property type="entry name" value="zf-C2H2_AcuF"/>
    <property type="match status" value="1"/>
</dbReference>
<evidence type="ECO:0000256" key="1">
    <source>
        <dbReference type="SAM" id="MobiDB-lite"/>
    </source>
</evidence>
<dbReference type="InterPro" id="IPR058348">
    <property type="entry name" value="DUF8035"/>
</dbReference>
<feature type="region of interest" description="Disordered" evidence="1">
    <location>
        <begin position="457"/>
        <end position="548"/>
    </location>
</feature>
<dbReference type="Proteomes" id="UP001219568">
    <property type="component" value="Unassembled WGS sequence"/>
</dbReference>
<feature type="region of interest" description="Disordered" evidence="1">
    <location>
        <begin position="387"/>
        <end position="425"/>
    </location>
</feature>
<feature type="compositionally biased region" description="Basic and acidic residues" evidence="1">
    <location>
        <begin position="588"/>
        <end position="609"/>
    </location>
</feature>
<feature type="domain" description="DUF8035" evidence="3">
    <location>
        <begin position="722"/>
        <end position="775"/>
    </location>
</feature>
<gene>
    <name evidence="4" type="ORF">N7460_013500</name>
</gene>
<name>A0AAD6HZP2_PENCN</name>
<evidence type="ECO:0000259" key="2">
    <source>
        <dbReference type="Pfam" id="PF26082"/>
    </source>
</evidence>
<reference evidence="4" key="1">
    <citation type="journal article" date="2023" name="IMA Fungus">
        <title>Comparative genomic study of the Penicillium genus elucidates a diverse pangenome and 15 lateral gene transfer events.</title>
        <authorList>
            <person name="Petersen C."/>
            <person name="Sorensen T."/>
            <person name="Nielsen M.R."/>
            <person name="Sondergaard T.E."/>
            <person name="Sorensen J.L."/>
            <person name="Fitzpatrick D.A."/>
            <person name="Frisvad J.C."/>
            <person name="Nielsen K.L."/>
        </authorList>
    </citation>
    <scope>NUCLEOTIDE SEQUENCE</scope>
    <source>
        <strain evidence="4">IBT 15450</strain>
    </source>
</reference>
<feature type="region of interest" description="Disordered" evidence="1">
    <location>
        <begin position="560"/>
        <end position="722"/>
    </location>
</feature>
<dbReference type="PANTHER" id="PTHR42081:SF1">
    <property type="entry name" value="ZINC FINGER PROTEIN DHHC DOMAIN CONTAINING PROTEIN"/>
    <property type="match status" value="1"/>
</dbReference>
<feature type="compositionally biased region" description="Polar residues" evidence="1">
    <location>
        <begin position="560"/>
        <end position="587"/>
    </location>
</feature>
<proteinExistence type="predicted"/>
<comment type="caution">
    <text evidence="4">The sequence shown here is derived from an EMBL/GenBank/DDBJ whole genome shotgun (WGS) entry which is preliminary data.</text>
</comment>
<evidence type="ECO:0000259" key="3">
    <source>
        <dbReference type="Pfam" id="PF26118"/>
    </source>
</evidence>
<organism evidence="4 5">
    <name type="scientific">Penicillium canescens</name>
    <dbReference type="NCBI Taxonomy" id="5083"/>
    <lineage>
        <taxon>Eukaryota</taxon>
        <taxon>Fungi</taxon>
        <taxon>Dikarya</taxon>
        <taxon>Ascomycota</taxon>
        <taxon>Pezizomycotina</taxon>
        <taxon>Eurotiomycetes</taxon>
        <taxon>Eurotiomycetidae</taxon>
        <taxon>Eurotiales</taxon>
        <taxon>Aspergillaceae</taxon>
        <taxon>Penicillium</taxon>
    </lineage>
</organism>
<accession>A0AAD6HZP2</accession>
<sequence length="808" mass="90938">MTATIASALNDCLKEFTDSTTSGVLANFENEVSQRRWLDELGRLRVWASNIGAHQTGQSSLDYRLRDASHLKDETIKILQRTLQVLLNLREVIEEGEDEPYDEGGFSGDSDMEFESEGNEMTDVQLLYQSLRNNINLLFQITMAIRKPADHDRLVRMKIKHASFFEPWAQQHISHKFPGAEDNTIRRLSAAMAKQKAVLKYFERHRAKLGKGLLNHGDAESNFLSETVATEMALADGMDHLHFLETNSTSGVSQTSYASSIFAGDESLSVPSAPKGSADKAPFECPYCRLMITIKNTKDWARHVFRDLMPYVCLSPDCSTPSKLYESRRQWYHHMCEAHSISDTNQNGSDCPLCLEPIRPPLTFERHVGHHLEQLALFILPRADLEDEAPSADPPKAASVQAFGDSSDPGSKPETPRNLKTSEGPIFDASDLNFVIDGDRRYDDFLYQRRRDVLGSIQDTADSEEESPESPVSPSKEIDSLEPHQPPESVLGDGPTTGLRPTQPVEVKRSEKSKPPSRRQSLVGRSDSNEQSTTNISKVSHEAPWRNDSWFLRAKVASTVPETLSGTNTVNPASSSIDDTFSYTTPREQFDRDHPTARLNRGTDLDMKRGQNRVFKPQNNRRDHSKEDNSEEDRPRHKPRRRVSLDDSLPVAESTSSVPERHFESDEAPSKSTVPPPPSIATSEKSPKGILKDPKDSFPENPGPIREGVAPLKDLTGIPPGARWTKVDRRLINPAALEAGNERFEERSDYVIVLRVLTKEEIQNYAIKTQEIRDARWKVYQEERKLRRKHNKNQGPDPSDWGGESEVS</sequence>
<feature type="compositionally biased region" description="Basic and acidic residues" evidence="1">
    <location>
        <begin position="620"/>
        <end position="635"/>
    </location>
</feature>
<dbReference type="EMBL" id="JAQJZL010000016">
    <property type="protein sequence ID" value="KAJ6023105.1"/>
    <property type="molecule type" value="Genomic_DNA"/>
</dbReference>
<feature type="domain" description="Oxidoreductase acuF-like C2H2 type zinc-finger" evidence="2">
    <location>
        <begin position="281"/>
        <end position="308"/>
    </location>
</feature>
<protein>
    <submittedName>
        <fullName evidence="4">Uncharacterized protein</fullName>
    </submittedName>
</protein>
<evidence type="ECO:0000313" key="4">
    <source>
        <dbReference type="EMBL" id="KAJ6023105.1"/>
    </source>
</evidence>